<dbReference type="PROSITE" id="PS50889">
    <property type="entry name" value="S4"/>
    <property type="match status" value="1"/>
</dbReference>
<keyword evidence="10" id="KW-1185">Reference proteome</keyword>
<dbReference type="InterPro" id="IPR006224">
    <property type="entry name" value="PsdUridine_synth_RluA-like_CS"/>
</dbReference>
<dbReference type="Pfam" id="PF01479">
    <property type="entry name" value="S4"/>
    <property type="match status" value="1"/>
</dbReference>
<dbReference type="SUPFAM" id="SSF55120">
    <property type="entry name" value="Pseudouridine synthase"/>
    <property type="match status" value="1"/>
</dbReference>
<dbReference type="InterPro" id="IPR036986">
    <property type="entry name" value="S4_RNA-bd_sf"/>
</dbReference>
<dbReference type="EC" id="5.4.99.-" evidence="7"/>
<dbReference type="Pfam" id="PF00849">
    <property type="entry name" value="PseudoU_synth_2"/>
    <property type="match status" value="1"/>
</dbReference>
<evidence type="ECO:0000256" key="3">
    <source>
        <dbReference type="ARBA" id="ARBA00022884"/>
    </source>
</evidence>
<evidence type="ECO:0000259" key="8">
    <source>
        <dbReference type="SMART" id="SM00363"/>
    </source>
</evidence>
<dbReference type="CDD" id="cd02869">
    <property type="entry name" value="PseudoU_synth_RluA_like"/>
    <property type="match status" value="1"/>
</dbReference>
<organism evidence="9 10">
    <name type="scientific">Desulfosporosinus acididurans</name>
    <dbReference type="NCBI Taxonomy" id="476652"/>
    <lineage>
        <taxon>Bacteria</taxon>
        <taxon>Bacillati</taxon>
        <taxon>Bacillota</taxon>
        <taxon>Clostridia</taxon>
        <taxon>Eubacteriales</taxon>
        <taxon>Desulfitobacteriaceae</taxon>
        <taxon>Desulfosporosinus</taxon>
    </lineage>
</organism>
<dbReference type="CDD" id="cd00165">
    <property type="entry name" value="S4"/>
    <property type="match status" value="1"/>
</dbReference>
<dbReference type="InterPro" id="IPR002942">
    <property type="entry name" value="S4_RNA-bd"/>
</dbReference>
<keyword evidence="3 6" id="KW-0694">RNA-binding</keyword>
<dbReference type="STRING" id="476652.DEAC_c29210"/>
<dbReference type="PATRIC" id="fig|476652.3.peg.3077"/>
<dbReference type="InterPro" id="IPR020103">
    <property type="entry name" value="PsdUridine_synth_cat_dom_sf"/>
</dbReference>
<comment type="caution">
    <text evidence="9">The sequence shown here is derived from an EMBL/GenBank/DDBJ whole genome shotgun (WGS) entry which is preliminary data.</text>
</comment>
<dbReference type="SMART" id="SM00363">
    <property type="entry name" value="S4"/>
    <property type="match status" value="1"/>
</dbReference>
<evidence type="ECO:0000256" key="7">
    <source>
        <dbReference type="RuleBase" id="RU362028"/>
    </source>
</evidence>
<dbReference type="EMBL" id="LDZY01000010">
    <property type="protein sequence ID" value="KLU64954.1"/>
    <property type="molecule type" value="Genomic_DNA"/>
</dbReference>
<evidence type="ECO:0000256" key="6">
    <source>
        <dbReference type="PROSITE-ProRule" id="PRU00182"/>
    </source>
</evidence>
<dbReference type="PANTHER" id="PTHR21600:SF44">
    <property type="entry name" value="RIBOSOMAL LARGE SUBUNIT PSEUDOURIDINE SYNTHASE D"/>
    <property type="match status" value="1"/>
</dbReference>
<evidence type="ECO:0000256" key="1">
    <source>
        <dbReference type="ARBA" id="ARBA00000073"/>
    </source>
</evidence>
<dbReference type="RefSeq" id="WP_047810750.1">
    <property type="nucleotide sequence ID" value="NZ_LDZY01000010.1"/>
</dbReference>
<name>A0A0J1FN68_9FIRM</name>
<dbReference type="FunFam" id="3.30.2350.10:FF:000006">
    <property type="entry name" value="Pseudouridine synthase"/>
    <property type="match status" value="1"/>
</dbReference>
<dbReference type="InterPro" id="IPR006225">
    <property type="entry name" value="PsdUridine_synth_RluC/D"/>
</dbReference>
<comment type="function">
    <text evidence="7">Responsible for synthesis of pseudouridine from uracil.</text>
</comment>
<dbReference type="AlphaFoldDB" id="A0A0J1FN68"/>
<protein>
    <recommendedName>
        <fullName evidence="7">Pseudouridine synthase</fullName>
        <ecNumber evidence="7">5.4.99.-</ecNumber>
    </recommendedName>
</protein>
<accession>A0A0J1FN68</accession>
<dbReference type="GO" id="GO:0120159">
    <property type="term" value="F:rRNA pseudouridine synthase activity"/>
    <property type="evidence" value="ECO:0007669"/>
    <property type="project" value="UniProtKB-ARBA"/>
</dbReference>
<dbReference type="Gene3D" id="3.30.2350.10">
    <property type="entry name" value="Pseudouridine synthase"/>
    <property type="match status" value="1"/>
</dbReference>
<evidence type="ECO:0000256" key="5">
    <source>
        <dbReference type="PIRSR" id="PIRSR606225-1"/>
    </source>
</evidence>
<dbReference type="NCBIfam" id="TIGR00005">
    <property type="entry name" value="rluA_subfam"/>
    <property type="match status" value="1"/>
</dbReference>
<reference evidence="9 10" key="1">
    <citation type="submission" date="2015-06" db="EMBL/GenBank/DDBJ databases">
        <title>Draft genome of the moderately acidophilic sulfate reducer Candidatus Desulfosporosinus acididurans strain M1.</title>
        <authorList>
            <person name="Poehlein A."/>
            <person name="Petzsch P."/>
            <person name="Johnson B.D."/>
            <person name="Schloemann M."/>
            <person name="Daniel R."/>
            <person name="Muehling M."/>
        </authorList>
    </citation>
    <scope>NUCLEOTIDE SEQUENCE [LARGE SCALE GENOMIC DNA]</scope>
    <source>
        <strain evidence="9 10">M1</strain>
    </source>
</reference>
<feature type="domain" description="RNA-binding S4" evidence="8">
    <location>
        <begin position="52"/>
        <end position="111"/>
    </location>
</feature>
<keyword evidence="4 7" id="KW-0413">Isomerase</keyword>
<dbReference type="Gene3D" id="3.10.290.10">
    <property type="entry name" value="RNA-binding S4 domain"/>
    <property type="match status" value="1"/>
</dbReference>
<dbReference type="InterPro" id="IPR050188">
    <property type="entry name" value="RluA_PseudoU_synthase"/>
</dbReference>
<dbReference type="GO" id="GO:0003723">
    <property type="term" value="F:RNA binding"/>
    <property type="evidence" value="ECO:0007669"/>
    <property type="project" value="UniProtKB-KW"/>
</dbReference>
<dbReference type="PANTHER" id="PTHR21600">
    <property type="entry name" value="MITOCHONDRIAL RNA PSEUDOURIDINE SYNTHASE"/>
    <property type="match status" value="1"/>
</dbReference>
<dbReference type="Proteomes" id="UP000036356">
    <property type="component" value="Unassembled WGS sequence"/>
</dbReference>
<evidence type="ECO:0000313" key="10">
    <source>
        <dbReference type="Proteomes" id="UP000036356"/>
    </source>
</evidence>
<gene>
    <name evidence="9" type="primary">rluD_4</name>
    <name evidence="9" type="ORF">DEAC_c29210</name>
</gene>
<dbReference type="InterPro" id="IPR006145">
    <property type="entry name" value="PsdUridine_synth_RsuA/RluA"/>
</dbReference>
<proteinExistence type="inferred from homology"/>
<sequence>MGWLELGVETKKVVGSEQLDEDFNEEINEIELGLEDSSTEIESLEFEVSEGIRLDVGVTHVLGKSRSFVQDLIAKEYVKVNGQIKKGNYKVRKGDRVQVSMPKPRPATAEPEDIPLDILYEDQDVLVVNKPQGMVVHPAPGAWTGTLVNALLFHCRNLSGINGVLRPGIVHRIDKDTSGILVVAKNDDAHQNLAGQLKVHSMERIYLALVHGVIHEPSGTVDAPIGRDPSDRKRMAVVMNHSKTAVTHYKVLERYPDTTYIEVHLETGRTHQIRVHMNYLKHPVLGDPVYGPAKNRFGLKGQLLHAAHLGFKHPRSGEWMRFDVPVPEVFSNLLKCLQEGLTFLPT</sequence>
<dbReference type="PROSITE" id="PS01129">
    <property type="entry name" value="PSI_RLU"/>
    <property type="match status" value="1"/>
</dbReference>
<comment type="similarity">
    <text evidence="2 7">Belongs to the pseudouridine synthase RluA family.</text>
</comment>
<evidence type="ECO:0000313" key="9">
    <source>
        <dbReference type="EMBL" id="KLU64954.1"/>
    </source>
</evidence>
<evidence type="ECO:0000256" key="2">
    <source>
        <dbReference type="ARBA" id="ARBA00010876"/>
    </source>
</evidence>
<feature type="active site" evidence="5">
    <location>
        <position position="174"/>
    </location>
</feature>
<dbReference type="GO" id="GO:0000455">
    <property type="term" value="P:enzyme-directed rRNA pseudouridine synthesis"/>
    <property type="evidence" value="ECO:0007669"/>
    <property type="project" value="TreeGrafter"/>
</dbReference>
<dbReference type="SUPFAM" id="SSF55174">
    <property type="entry name" value="Alpha-L RNA-binding motif"/>
    <property type="match status" value="1"/>
</dbReference>
<comment type="catalytic activity">
    <reaction evidence="1 7">
        <text>a uridine in RNA = a pseudouridine in RNA</text>
        <dbReference type="Rhea" id="RHEA:48348"/>
        <dbReference type="Rhea" id="RHEA-COMP:12068"/>
        <dbReference type="Rhea" id="RHEA-COMP:12069"/>
        <dbReference type="ChEBI" id="CHEBI:65314"/>
        <dbReference type="ChEBI" id="CHEBI:65315"/>
    </reaction>
</comment>
<evidence type="ECO:0000256" key="4">
    <source>
        <dbReference type="ARBA" id="ARBA00023235"/>
    </source>
</evidence>